<gene>
    <name evidence="1" type="ORF">AO384_0953</name>
</gene>
<dbReference type="PATRIC" id="fig|480.237.peg.427"/>
<sequence length="37" mass="4080">MEDKAQNIEQNLRLFDGITSALYAPNSNGIIGDVTRD</sequence>
<dbReference type="AlphaFoldDB" id="A0A198UJJ6"/>
<proteinExistence type="predicted"/>
<name>A0A198UJJ6_MORCA</name>
<comment type="caution">
    <text evidence="1">The sequence shown here is derived from an EMBL/GenBank/DDBJ whole genome shotgun (WGS) entry which is preliminary data.</text>
</comment>
<keyword evidence="2" id="KW-1185">Reference proteome</keyword>
<organism evidence="1 2">
    <name type="scientific">Moraxella catarrhalis</name>
    <name type="common">Branhamella catarrhalis</name>
    <dbReference type="NCBI Taxonomy" id="480"/>
    <lineage>
        <taxon>Bacteria</taxon>
        <taxon>Pseudomonadati</taxon>
        <taxon>Pseudomonadota</taxon>
        <taxon>Gammaproteobacteria</taxon>
        <taxon>Moraxellales</taxon>
        <taxon>Moraxellaceae</taxon>
        <taxon>Moraxella</taxon>
    </lineage>
</organism>
<evidence type="ECO:0000313" key="1">
    <source>
        <dbReference type="EMBL" id="OAU96449.1"/>
    </source>
</evidence>
<accession>A0A198UJJ6</accession>
<reference evidence="1 2" key="1">
    <citation type="journal article" date="2016" name="Genome Biol. Evol.">
        <title>Comparative Genomic Analyses of the Moraxella catarrhalis Serosensitive and Seroresistant Lineages Demonstrate Their Independent Evolution.</title>
        <authorList>
            <person name="Earl J.P."/>
            <person name="de Vries S.P."/>
            <person name="Ahmed A."/>
            <person name="Powell E."/>
            <person name="Schultz M.P."/>
            <person name="Hermans P.W."/>
            <person name="Hill D.J."/>
            <person name="Zhou Z."/>
            <person name="Constantinidou C.I."/>
            <person name="Hu F.Z."/>
            <person name="Bootsma H.J."/>
            <person name="Ehrlich G.D."/>
        </authorList>
    </citation>
    <scope>NUCLEOTIDE SEQUENCE [LARGE SCALE GENOMIC DNA]</scope>
    <source>
        <strain evidence="1 2">Z7542</strain>
    </source>
</reference>
<protein>
    <submittedName>
        <fullName evidence="1">Uncharacterized protein</fullName>
    </submittedName>
</protein>
<dbReference type="Proteomes" id="UP000078228">
    <property type="component" value="Unassembled WGS sequence"/>
</dbReference>
<evidence type="ECO:0000313" key="2">
    <source>
        <dbReference type="Proteomes" id="UP000078228"/>
    </source>
</evidence>
<dbReference type="EMBL" id="LXHC01000018">
    <property type="protein sequence ID" value="OAU96449.1"/>
    <property type="molecule type" value="Genomic_DNA"/>
</dbReference>